<dbReference type="CDD" id="cd01647">
    <property type="entry name" value="RT_LTR"/>
    <property type="match status" value="1"/>
</dbReference>
<dbReference type="InterPro" id="IPR002156">
    <property type="entry name" value="RNaseH_domain"/>
</dbReference>
<reference evidence="3 4" key="1">
    <citation type="journal article" date="2018" name="PLoS Genet.">
        <title>Population sequencing reveals clonal diversity and ancestral inbreeding in the grapevine cultivar Chardonnay.</title>
        <authorList>
            <person name="Roach M.J."/>
            <person name="Johnson D.L."/>
            <person name="Bohlmann J."/>
            <person name="van Vuuren H.J."/>
            <person name="Jones S.J."/>
            <person name="Pretorius I.S."/>
            <person name="Schmidt S.A."/>
            <person name="Borneman A.R."/>
        </authorList>
    </citation>
    <scope>NUCLEOTIDE SEQUENCE [LARGE SCALE GENOMIC DNA]</scope>
    <source>
        <strain evidence="4">cv. Chardonnay</strain>
        <tissue evidence="3">Leaf</tissue>
    </source>
</reference>
<feature type="domain" description="Reverse transcriptase" evidence="1">
    <location>
        <begin position="124"/>
        <end position="209"/>
    </location>
</feature>
<dbReference type="InterPro" id="IPR043128">
    <property type="entry name" value="Rev_trsase/Diguanyl_cyclase"/>
</dbReference>
<dbReference type="PANTHER" id="PTHR24559">
    <property type="entry name" value="TRANSPOSON TY3-I GAG-POL POLYPROTEIN"/>
    <property type="match status" value="1"/>
</dbReference>
<dbReference type="Gene3D" id="3.30.70.270">
    <property type="match status" value="1"/>
</dbReference>
<feature type="domain" description="RNase H type-1" evidence="2">
    <location>
        <begin position="235"/>
        <end position="303"/>
    </location>
</feature>
<evidence type="ECO:0000313" key="4">
    <source>
        <dbReference type="Proteomes" id="UP000288805"/>
    </source>
</evidence>
<dbReference type="GO" id="GO:0004523">
    <property type="term" value="F:RNA-DNA hybrid ribonuclease activity"/>
    <property type="evidence" value="ECO:0007669"/>
    <property type="project" value="InterPro"/>
</dbReference>
<dbReference type="EMBL" id="QGNW01000072">
    <property type="protein sequence ID" value="RVX02217.1"/>
    <property type="molecule type" value="Genomic_DNA"/>
</dbReference>
<dbReference type="Gene3D" id="3.30.420.10">
    <property type="entry name" value="Ribonuclease H-like superfamily/Ribonuclease H"/>
    <property type="match status" value="1"/>
</dbReference>
<organism evidence="3 4">
    <name type="scientific">Vitis vinifera</name>
    <name type="common">Grape</name>
    <dbReference type="NCBI Taxonomy" id="29760"/>
    <lineage>
        <taxon>Eukaryota</taxon>
        <taxon>Viridiplantae</taxon>
        <taxon>Streptophyta</taxon>
        <taxon>Embryophyta</taxon>
        <taxon>Tracheophyta</taxon>
        <taxon>Spermatophyta</taxon>
        <taxon>Magnoliopsida</taxon>
        <taxon>eudicotyledons</taxon>
        <taxon>Gunneridae</taxon>
        <taxon>Pentapetalae</taxon>
        <taxon>rosids</taxon>
        <taxon>Vitales</taxon>
        <taxon>Vitaceae</taxon>
        <taxon>Viteae</taxon>
        <taxon>Vitis</taxon>
    </lineage>
</organism>
<dbReference type="AlphaFoldDB" id="A0A438IZT1"/>
<protein>
    <submittedName>
        <fullName evidence="3">Uncharacterized protein</fullName>
    </submittedName>
</protein>
<accession>A0A438IZT1</accession>
<dbReference type="Pfam" id="PF13456">
    <property type="entry name" value="RVT_3"/>
    <property type="match status" value="1"/>
</dbReference>
<dbReference type="Proteomes" id="UP000288805">
    <property type="component" value="Unassembled WGS sequence"/>
</dbReference>
<dbReference type="GO" id="GO:0003676">
    <property type="term" value="F:nucleic acid binding"/>
    <property type="evidence" value="ECO:0007669"/>
    <property type="project" value="InterPro"/>
</dbReference>
<proteinExistence type="predicted"/>
<dbReference type="InterPro" id="IPR053134">
    <property type="entry name" value="RNA-dir_DNA_polymerase"/>
</dbReference>
<evidence type="ECO:0000259" key="1">
    <source>
        <dbReference type="Pfam" id="PF00078"/>
    </source>
</evidence>
<comment type="caution">
    <text evidence="3">The sequence shown here is derived from an EMBL/GenBank/DDBJ whole genome shotgun (WGS) entry which is preliminary data.</text>
</comment>
<dbReference type="InterPro" id="IPR000477">
    <property type="entry name" value="RT_dom"/>
</dbReference>
<sequence>MLCYPSKLVHSHWTYSSQWWTICPRIVPLWDVVLLVQAGPFTLDVQFSMLSSDGVCFNETKTSLPRLTRIYKEFIKPWPSTCSTFHPSHGLSGKREVKYLDWLTNVVVVPKKDGGWQVCVDYTNLNDTDEDKTTFVTPQGLYCYRVMPFGLKNVGTTYQKLMTKIFKPLIGRTVEVYIDDIVVKSEIASTFGWIDECEQAFEVVKHYLTKPPILSNPKSNEELYMEPMKQALRLSFSTSNNEAEYEAILVGLDLALMLVATKLEIRSDSQLIVGQIQREYEAKNEHMARYLAMVEDQLKKLDKWIIR</sequence>
<dbReference type="Gene3D" id="3.10.10.10">
    <property type="entry name" value="HIV Type 1 Reverse Transcriptase, subunit A, domain 1"/>
    <property type="match status" value="1"/>
</dbReference>
<dbReference type="SUPFAM" id="SSF56672">
    <property type="entry name" value="DNA/RNA polymerases"/>
    <property type="match status" value="1"/>
</dbReference>
<evidence type="ECO:0000313" key="3">
    <source>
        <dbReference type="EMBL" id="RVX02217.1"/>
    </source>
</evidence>
<dbReference type="InterPro" id="IPR043502">
    <property type="entry name" value="DNA/RNA_pol_sf"/>
</dbReference>
<dbReference type="InterPro" id="IPR036397">
    <property type="entry name" value="RNaseH_sf"/>
</dbReference>
<gene>
    <name evidence="3" type="ORF">CK203_025411</name>
</gene>
<dbReference type="CDD" id="cd09279">
    <property type="entry name" value="RNase_HI_like"/>
    <property type="match status" value="1"/>
</dbReference>
<dbReference type="Pfam" id="PF00078">
    <property type="entry name" value="RVT_1"/>
    <property type="match status" value="1"/>
</dbReference>
<dbReference type="PANTHER" id="PTHR24559:SF431">
    <property type="entry name" value="RNA-DIRECTED DNA POLYMERASE HOMOLOG"/>
    <property type="match status" value="1"/>
</dbReference>
<evidence type="ECO:0000259" key="2">
    <source>
        <dbReference type="Pfam" id="PF13456"/>
    </source>
</evidence>
<name>A0A438IZT1_VITVI</name>